<dbReference type="GO" id="GO:0006952">
    <property type="term" value="P:defense response"/>
    <property type="evidence" value="ECO:0007669"/>
    <property type="project" value="UniProtKB-KW"/>
</dbReference>
<protein>
    <recommendedName>
        <fullName evidence="3">glucan endo-1,3-beta-D-glucosidase</fullName>
        <ecNumber evidence="3">3.2.1.39</ecNumber>
    </recommendedName>
</protein>
<dbReference type="Gene3D" id="3.20.20.80">
    <property type="entry name" value="Glycosidases"/>
    <property type="match status" value="1"/>
</dbReference>
<dbReference type="AlphaFoldDB" id="A0A833QM15"/>
<keyword evidence="13" id="KW-1185">Reference proteome</keyword>
<dbReference type="InterPro" id="IPR012946">
    <property type="entry name" value="X8"/>
</dbReference>
<evidence type="ECO:0000256" key="8">
    <source>
        <dbReference type="ARBA" id="ARBA00023295"/>
    </source>
</evidence>
<evidence type="ECO:0000256" key="7">
    <source>
        <dbReference type="ARBA" id="ARBA00023157"/>
    </source>
</evidence>
<keyword evidence="8" id="KW-0326">Glycosidase</keyword>
<evidence type="ECO:0000256" key="1">
    <source>
        <dbReference type="ARBA" id="ARBA00000382"/>
    </source>
</evidence>
<evidence type="ECO:0000256" key="5">
    <source>
        <dbReference type="ARBA" id="ARBA00022801"/>
    </source>
</evidence>
<name>A0A833QM15_9POAL</name>
<dbReference type="FunFam" id="1.20.58.1040:FF:000010">
    <property type="entry name" value="Glucan endo-13-beta-glucosidase 4"/>
    <property type="match status" value="1"/>
</dbReference>
<feature type="signal peptide" evidence="10">
    <location>
        <begin position="1"/>
        <end position="26"/>
    </location>
</feature>
<evidence type="ECO:0000256" key="4">
    <source>
        <dbReference type="ARBA" id="ARBA00022729"/>
    </source>
</evidence>
<dbReference type="FunFam" id="3.20.20.80:FF:000002">
    <property type="entry name" value="Glucan endo-1,3-beta-glucosidase 3"/>
    <property type="match status" value="1"/>
</dbReference>
<dbReference type="EC" id="3.2.1.39" evidence="3"/>
<evidence type="ECO:0000256" key="6">
    <source>
        <dbReference type="ARBA" id="ARBA00022821"/>
    </source>
</evidence>
<dbReference type="InterPro" id="IPR017853">
    <property type="entry name" value="GH"/>
</dbReference>
<comment type="catalytic activity">
    <reaction evidence="1">
        <text>Hydrolysis of (1-&gt;3)-beta-D-glucosidic linkages in (1-&gt;3)-beta-D-glucans.</text>
        <dbReference type="EC" id="3.2.1.39"/>
    </reaction>
</comment>
<accession>A0A833QM15</accession>
<proteinExistence type="inferred from homology"/>
<dbReference type="InterPro" id="IPR000490">
    <property type="entry name" value="Glyco_hydro_17"/>
</dbReference>
<keyword evidence="5" id="KW-0378">Hydrolase</keyword>
<dbReference type="SUPFAM" id="SSF51445">
    <property type="entry name" value="(Trans)glycosidases"/>
    <property type="match status" value="1"/>
</dbReference>
<keyword evidence="7" id="KW-1015">Disulfide bond</keyword>
<evidence type="ECO:0000313" key="12">
    <source>
        <dbReference type="EMBL" id="KAF3322058.1"/>
    </source>
</evidence>
<comment type="caution">
    <text evidence="12">The sequence shown here is derived from an EMBL/GenBank/DDBJ whole genome shotgun (WGS) entry which is preliminary data.</text>
</comment>
<dbReference type="Pfam" id="PF00332">
    <property type="entry name" value="Glyco_hydro_17"/>
    <property type="match status" value="1"/>
</dbReference>
<keyword evidence="4 10" id="KW-0732">Signal</keyword>
<dbReference type="Proteomes" id="UP000623129">
    <property type="component" value="Unassembled WGS sequence"/>
</dbReference>
<evidence type="ECO:0000256" key="3">
    <source>
        <dbReference type="ARBA" id="ARBA00012780"/>
    </source>
</evidence>
<comment type="similarity">
    <text evidence="2 9">Belongs to the glycosyl hydrolase 17 family.</text>
</comment>
<keyword evidence="6" id="KW-0611">Plant defense</keyword>
<reference evidence="12" key="1">
    <citation type="submission" date="2020-01" db="EMBL/GenBank/DDBJ databases">
        <title>Genome sequence of Kobresia littledalei, the first chromosome-level genome in the family Cyperaceae.</title>
        <authorList>
            <person name="Qu G."/>
        </authorList>
    </citation>
    <scope>NUCLEOTIDE SEQUENCE</scope>
    <source>
        <strain evidence="12">C.B.Clarke</strain>
        <tissue evidence="12">Leaf</tissue>
    </source>
</reference>
<feature type="chain" id="PRO_5032421865" description="glucan endo-1,3-beta-D-glucosidase" evidence="10">
    <location>
        <begin position="27"/>
        <end position="499"/>
    </location>
</feature>
<dbReference type="OrthoDB" id="941679at2759"/>
<dbReference type="PANTHER" id="PTHR32227">
    <property type="entry name" value="GLUCAN ENDO-1,3-BETA-GLUCOSIDASE BG1-RELATED-RELATED"/>
    <property type="match status" value="1"/>
</dbReference>
<gene>
    <name evidence="12" type="ORF">FCM35_KLT13199</name>
</gene>
<dbReference type="SMART" id="SM00768">
    <property type="entry name" value="X8"/>
    <property type="match status" value="1"/>
</dbReference>
<evidence type="ECO:0000256" key="9">
    <source>
        <dbReference type="RuleBase" id="RU004335"/>
    </source>
</evidence>
<dbReference type="InterPro" id="IPR044965">
    <property type="entry name" value="Glyco_hydro_17_plant"/>
</dbReference>
<dbReference type="GO" id="GO:0042973">
    <property type="term" value="F:glucan endo-1,3-beta-D-glucosidase activity"/>
    <property type="evidence" value="ECO:0007669"/>
    <property type="project" value="UniProtKB-EC"/>
</dbReference>
<evidence type="ECO:0000256" key="10">
    <source>
        <dbReference type="SAM" id="SignalP"/>
    </source>
</evidence>
<dbReference type="Gene3D" id="1.20.58.1040">
    <property type="match status" value="1"/>
</dbReference>
<evidence type="ECO:0000313" key="13">
    <source>
        <dbReference type="Proteomes" id="UP000623129"/>
    </source>
</evidence>
<sequence>MMRWKCTTGIALLFLWLTTTTSNASGAFVGINIGTDVSNFPSASAIVSILQAKKITHVRLFDADHQMLTALAHTGIDVMVSVPNDQILRTGQSRSDAADWVNKNVAAFVPATNITSIAVGNEILTALPNAALVLIPVLRFLQAALLAANLNSQVKISTPTSMDLISKPFPPSTAQFNSTWNQIMSQYLQFLKSTGSVFMLNAQPYYGYTKGRGVFPLEYALFRSVNPNTQNVDPNTDHVYSNMFDAMVDAAYYSMQALNFSGIPVVVTETGWPWLGASNEPDANVDNALAYNTNLMRHVLNNSGTPSQPSVQVSTYIYELFNEDLRNGPVSEKNWGIVFPNGTTTYSLTFERLPLSNNGESTGPVGMYCVANSSMPVSALKQGLDWACGPGSANCSAIQPGKPCYQSDNIVVVASYAYNDYYHKTQASGGTCNFNNTAMLTSTDPSFGSCIFAGSSGSNSSRVGATAFGPVGPDNFSTTTKCDGRALLHTIALVLLCLV</sequence>
<evidence type="ECO:0000256" key="2">
    <source>
        <dbReference type="ARBA" id="ARBA00008773"/>
    </source>
</evidence>
<organism evidence="12 13">
    <name type="scientific">Carex littledalei</name>
    <dbReference type="NCBI Taxonomy" id="544730"/>
    <lineage>
        <taxon>Eukaryota</taxon>
        <taxon>Viridiplantae</taxon>
        <taxon>Streptophyta</taxon>
        <taxon>Embryophyta</taxon>
        <taxon>Tracheophyta</taxon>
        <taxon>Spermatophyta</taxon>
        <taxon>Magnoliopsida</taxon>
        <taxon>Liliopsida</taxon>
        <taxon>Poales</taxon>
        <taxon>Cyperaceae</taxon>
        <taxon>Cyperoideae</taxon>
        <taxon>Cariceae</taxon>
        <taxon>Carex</taxon>
        <taxon>Carex subgen. Euthyceras</taxon>
    </lineage>
</organism>
<dbReference type="Pfam" id="PF07983">
    <property type="entry name" value="X8"/>
    <property type="match status" value="1"/>
</dbReference>
<evidence type="ECO:0000259" key="11">
    <source>
        <dbReference type="SMART" id="SM00768"/>
    </source>
</evidence>
<dbReference type="EMBL" id="SWLB01000025">
    <property type="protein sequence ID" value="KAF3322058.1"/>
    <property type="molecule type" value="Genomic_DNA"/>
</dbReference>
<dbReference type="GO" id="GO:0005975">
    <property type="term" value="P:carbohydrate metabolic process"/>
    <property type="evidence" value="ECO:0007669"/>
    <property type="project" value="InterPro"/>
</dbReference>
<feature type="domain" description="X8" evidence="11">
    <location>
        <begin position="367"/>
        <end position="452"/>
    </location>
</feature>